<evidence type="ECO:0000256" key="1">
    <source>
        <dbReference type="ARBA" id="ARBA00005495"/>
    </source>
</evidence>
<dbReference type="AlphaFoldDB" id="A0A5C4XHB2"/>
<dbReference type="InterPro" id="IPR006913">
    <property type="entry name" value="CENP-V/GFA"/>
</dbReference>
<evidence type="ECO:0000256" key="4">
    <source>
        <dbReference type="ARBA" id="ARBA00023239"/>
    </source>
</evidence>
<keyword evidence="3" id="KW-0862">Zinc</keyword>
<organism evidence="6 7">
    <name type="scientific">Aliirhizobium smilacinae</name>
    <dbReference type="NCBI Taxonomy" id="1395944"/>
    <lineage>
        <taxon>Bacteria</taxon>
        <taxon>Pseudomonadati</taxon>
        <taxon>Pseudomonadota</taxon>
        <taxon>Alphaproteobacteria</taxon>
        <taxon>Hyphomicrobiales</taxon>
        <taxon>Rhizobiaceae</taxon>
        <taxon>Aliirhizobium</taxon>
    </lineage>
</organism>
<keyword evidence="2" id="KW-0479">Metal-binding</keyword>
<dbReference type="InterPro" id="IPR011057">
    <property type="entry name" value="Mss4-like_sf"/>
</dbReference>
<proteinExistence type="inferred from homology"/>
<reference evidence="6 7" key="1">
    <citation type="submission" date="2019-06" db="EMBL/GenBank/DDBJ databases">
        <title>The draft genome of Rhizobium smilacinae PTYR-5.</title>
        <authorList>
            <person name="Liu L."/>
            <person name="Li L."/>
            <person name="Zhang X."/>
        </authorList>
    </citation>
    <scope>NUCLEOTIDE SEQUENCE [LARGE SCALE GENOMIC DNA]</scope>
    <source>
        <strain evidence="6 7">PTYR-5</strain>
    </source>
</reference>
<dbReference type="Proteomes" id="UP000311605">
    <property type="component" value="Unassembled WGS sequence"/>
</dbReference>
<evidence type="ECO:0000256" key="3">
    <source>
        <dbReference type="ARBA" id="ARBA00022833"/>
    </source>
</evidence>
<evidence type="ECO:0000259" key="5">
    <source>
        <dbReference type="PROSITE" id="PS51891"/>
    </source>
</evidence>
<comment type="similarity">
    <text evidence="1">Belongs to the Gfa family.</text>
</comment>
<dbReference type="Gene3D" id="3.90.1590.10">
    <property type="entry name" value="glutathione-dependent formaldehyde- activating enzyme (gfa)"/>
    <property type="match status" value="1"/>
</dbReference>
<evidence type="ECO:0000313" key="7">
    <source>
        <dbReference type="Proteomes" id="UP000311605"/>
    </source>
</evidence>
<sequence length="160" mass="17705">MPQISLPTEGSCRCGEVRIRISATPMITMACHCKGCQKMTASAFSCSAAIPTAGFEVTAGEPVIGGAHGDEIHHYHCPRCKSWVFTRMVGMEWFVNVRPTMLDEATWYAPFVETYTSTKFPWAKTGAVHSYPEFPPLDAFEGLMKEFAQWNSANGENAKM</sequence>
<gene>
    <name evidence="6" type="ORF">FHP24_16855</name>
</gene>
<dbReference type="PROSITE" id="PS51891">
    <property type="entry name" value="CENP_V_GFA"/>
    <property type="match status" value="1"/>
</dbReference>
<dbReference type="PANTHER" id="PTHR33337:SF40">
    <property type="entry name" value="CENP-V_GFA DOMAIN-CONTAINING PROTEIN-RELATED"/>
    <property type="match status" value="1"/>
</dbReference>
<dbReference type="OrthoDB" id="7186766at2"/>
<name>A0A5C4XHB2_9HYPH</name>
<keyword evidence="4" id="KW-0456">Lyase</keyword>
<dbReference type="EMBL" id="VDMN01000003">
    <property type="protein sequence ID" value="TNM62886.1"/>
    <property type="molecule type" value="Genomic_DNA"/>
</dbReference>
<dbReference type="GO" id="GO:0016846">
    <property type="term" value="F:carbon-sulfur lyase activity"/>
    <property type="evidence" value="ECO:0007669"/>
    <property type="project" value="InterPro"/>
</dbReference>
<dbReference type="GO" id="GO:0046872">
    <property type="term" value="F:metal ion binding"/>
    <property type="evidence" value="ECO:0007669"/>
    <property type="project" value="UniProtKB-KW"/>
</dbReference>
<dbReference type="RefSeq" id="WP_139677379.1">
    <property type="nucleotide sequence ID" value="NZ_VDMN01000003.1"/>
</dbReference>
<dbReference type="Pfam" id="PF04828">
    <property type="entry name" value="GFA"/>
    <property type="match status" value="1"/>
</dbReference>
<evidence type="ECO:0000256" key="2">
    <source>
        <dbReference type="ARBA" id="ARBA00022723"/>
    </source>
</evidence>
<evidence type="ECO:0000313" key="6">
    <source>
        <dbReference type="EMBL" id="TNM62886.1"/>
    </source>
</evidence>
<keyword evidence="7" id="KW-1185">Reference proteome</keyword>
<comment type="caution">
    <text evidence="6">The sequence shown here is derived from an EMBL/GenBank/DDBJ whole genome shotgun (WGS) entry which is preliminary data.</text>
</comment>
<accession>A0A5C4XHB2</accession>
<dbReference type="SUPFAM" id="SSF51316">
    <property type="entry name" value="Mss4-like"/>
    <property type="match status" value="1"/>
</dbReference>
<feature type="domain" description="CENP-V/GFA" evidence="5">
    <location>
        <begin position="8"/>
        <end position="108"/>
    </location>
</feature>
<dbReference type="PANTHER" id="PTHR33337">
    <property type="entry name" value="GFA DOMAIN-CONTAINING PROTEIN"/>
    <property type="match status" value="1"/>
</dbReference>
<protein>
    <submittedName>
        <fullName evidence="6">GFA family protein</fullName>
    </submittedName>
</protein>